<comment type="cofactor">
    <cofactor evidence="2">
        <name>Mn(2+)</name>
        <dbReference type="ChEBI" id="CHEBI:29035"/>
    </cofactor>
    <cofactor evidence="2">
        <name>Mg(2+)</name>
        <dbReference type="ChEBI" id="CHEBI:18420"/>
    </cofactor>
    <text evidence="2">Binds 2 metal ions per subunit. Manganese or magnesium.</text>
</comment>
<comment type="similarity">
    <text evidence="1">Belongs to the RNase H family.</text>
</comment>
<dbReference type="InterPro" id="IPR009027">
    <property type="entry name" value="Ribosomal_bL9/RNase_H1_N"/>
</dbReference>
<dbReference type="GO" id="GO:0003676">
    <property type="term" value="F:nucleic acid binding"/>
    <property type="evidence" value="ECO:0007669"/>
    <property type="project" value="UniProtKB-UniRule"/>
</dbReference>
<comment type="caution">
    <text evidence="4">The sequence shown here is derived from an EMBL/GenBank/DDBJ whole genome shotgun (WGS) entry which is preliminary data.</text>
</comment>
<proteinExistence type="inferred from homology"/>
<dbReference type="Gene3D" id="3.40.970.10">
    <property type="entry name" value="Ribonuclease H1, N-terminal domain"/>
    <property type="match status" value="1"/>
</dbReference>
<dbReference type="Proteomes" id="UP000483362">
    <property type="component" value="Unassembled WGS sequence"/>
</dbReference>
<dbReference type="SUPFAM" id="SSF55658">
    <property type="entry name" value="L9 N-domain-like"/>
    <property type="match status" value="1"/>
</dbReference>
<accession>A0A6L5XD93</accession>
<keyword evidence="1 2" id="KW-0460">Magnesium</keyword>
<dbReference type="InterPro" id="IPR017290">
    <property type="entry name" value="RNase_H_bac"/>
</dbReference>
<dbReference type="GO" id="GO:0005737">
    <property type="term" value="C:cytoplasm"/>
    <property type="evidence" value="ECO:0007669"/>
    <property type="project" value="UniProtKB-SubCell"/>
</dbReference>
<organism evidence="4 5">
    <name type="scientific">Sodaliphilus pleomorphus</name>
    <dbReference type="NCBI Taxonomy" id="2606626"/>
    <lineage>
        <taxon>Bacteria</taxon>
        <taxon>Pseudomonadati</taxon>
        <taxon>Bacteroidota</taxon>
        <taxon>Bacteroidia</taxon>
        <taxon>Bacteroidales</taxon>
        <taxon>Muribaculaceae</taxon>
        <taxon>Sodaliphilus</taxon>
    </lineage>
</organism>
<feature type="binding site" evidence="2">
    <location>
        <position position="126"/>
    </location>
    <ligand>
        <name>Mg(2+)</name>
        <dbReference type="ChEBI" id="CHEBI:18420"/>
        <label>2</label>
    </ligand>
</feature>
<name>A0A6L5XD93_9BACT</name>
<keyword evidence="1 2" id="KW-0479">Metal-binding</keyword>
<keyword evidence="1" id="KW-0540">Nuclease</keyword>
<keyword evidence="1" id="KW-0963">Cytoplasm</keyword>
<dbReference type="InterPro" id="IPR036397">
    <property type="entry name" value="RNaseH_sf"/>
</dbReference>
<dbReference type="InterPro" id="IPR012337">
    <property type="entry name" value="RNaseH-like_sf"/>
</dbReference>
<evidence type="ECO:0000313" key="5">
    <source>
        <dbReference type="Proteomes" id="UP000483362"/>
    </source>
</evidence>
<gene>
    <name evidence="4" type="ORF">FYJ29_04710</name>
</gene>
<evidence type="ECO:0000256" key="1">
    <source>
        <dbReference type="PIRNR" id="PIRNR037839"/>
    </source>
</evidence>
<feature type="binding site" evidence="2">
    <location>
        <position position="88"/>
    </location>
    <ligand>
        <name>Mg(2+)</name>
        <dbReference type="ChEBI" id="CHEBI:18420"/>
        <label>1</label>
    </ligand>
</feature>
<evidence type="ECO:0000259" key="3">
    <source>
        <dbReference type="PROSITE" id="PS50879"/>
    </source>
</evidence>
<keyword evidence="1" id="KW-0378">Hydrolase</keyword>
<evidence type="ECO:0000313" key="4">
    <source>
        <dbReference type="EMBL" id="MSS17066.1"/>
    </source>
</evidence>
<dbReference type="Pfam" id="PF00075">
    <property type="entry name" value="RNase_H"/>
    <property type="match status" value="1"/>
</dbReference>
<dbReference type="InterPro" id="IPR002156">
    <property type="entry name" value="RNaseH_domain"/>
</dbReference>
<keyword evidence="5" id="KW-1185">Reference proteome</keyword>
<comment type="function">
    <text evidence="1">Endonuclease that specifically degrades the RNA of RNA-DNA hybrids.</text>
</comment>
<dbReference type="EC" id="3.1.26.4" evidence="1"/>
<protein>
    <recommendedName>
        <fullName evidence="1">Ribonuclease H</fullName>
        <ecNumber evidence="1">3.1.26.4</ecNumber>
    </recommendedName>
</protein>
<dbReference type="InterPro" id="IPR037056">
    <property type="entry name" value="RNase_H1_N_sf"/>
</dbReference>
<dbReference type="Gene3D" id="3.30.420.10">
    <property type="entry name" value="Ribonuclease H-like superfamily/Ribonuclease H"/>
    <property type="match status" value="1"/>
</dbReference>
<sequence>MGKRKWYVVWEGTEPGICETWEECRQRVEHVPHARYKSFNTREEAIVAFRNNGDDDAALIRAIANAPTTTVVNYAAIPEIYPGSVAVDGACSGNPGLMEYRGVDIFSGKELFRQGPYPDGTNNVAEFLAIVHALAWLNNQGKTMTAVYTDSRNALLWVKKKHCNTKLARTGRNEKLFEIIARAERWLATHDYKNFVIKWQTDKWGECPADFGRK</sequence>
<comment type="catalytic activity">
    <reaction evidence="1">
        <text>Endonucleolytic cleavage to 5'-phosphomonoester.</text>
        <dbReference type="EC" id="3.1.26.4"/>
    </reaction>
</comment>
<keyword evidence="1" id="KW-0255">Endonuclease</keyword>
<dbReference type="RefSeq" id="WP_154327532.1">
    <property type="nucleotide sequence ID" value="NZ_CP045696.1"/>
</dbReference>
<dbReference type="InterPro" id="IPR011320">
    <property type="entry name" value="RNase_H1_N"/>
</dbReference>
<dbReference type="GO" id="GO:0004523">
    <property type="term" value="F:RNA-DNA hybrid ribonuclease activity"/>
    <property type="evidence" value="ECO:0007669"/>
    <property type="project" value="UniProtKB-UniRule"/>
</dbReference>
<dbReference type="PIRSF" id="PIRSF037839">
    <property type="entry name" value="Ribonuclease_H"/>
    <property type="match status" value="1"/>
</dbReference>
<dbReference type="PROSITE" id="PS50879">
    <property type="entry name" value="RNASE_H_1"/>
    <property type="match status" value="1"/>
</dbReference>
<comment type="subcellular location">
    <subcellularLocation>
        <location evidence="1">Cytoplasm</location>
    </subcellularLocation>
</comment>
<dbReference type="Pfam" id="PF01693">
    <property type="entry name" value="Cauli_VI"/>
    <property type="match status" value="1"/>
</dbReference>
<keyword evidence="2" id="KW-0464">Manganese</keyword>
<dbReference type="AlphaFoldDB" id="A0A6L5XD93"/>
<evidence type="ECO:0000256" key="2">
    <source>
        <dbReference type="PIRSR" id="PIRSR037839-1"/>
    </source>
</evidence>
<dbReference type="EMBL" id="VULT01000005">
    <property type="protein sequence ID" value="MSS17066.1"/>
    <property type="molecule type" value="Genomic_DNA"/>
</dbReference>
<feature type="binding site" evidence="2">
    <location>
        <position position="210"/>
    </location>
    <ligand>
        <name>Mg(2+)</name>
        <dbReference type="ChEBI" id="CHEBI:18420"/>
        <label>1</label>
    </ligand>
</feature>
<feature type="domain" description="RNase H type-1" evidence="3">
    <location>
        <begin position="79"/>
        <end position="214"/>
    </location>
</feature>
<reference evidence="4 5" key="1">
    <citation type="submission" date="2019-08" db="EMBL/GenBank/DDBJ databases">
        <title>In-depth cultivation of the pig gut microbiome towards novel bacterial diversity and tailored functional studies.</title>
        <authorList>
            <person name="Wylensek D."/>
            <person name="Hitch T.C.A."/>
            <person name="Clavel T."/>
        </authorList>
    </citation>
    <scope>NUCLEOTIDE SEQUENCE [LARGE SCALE GENOMIC DNA]</scope>
    <source>
        <strain evidence="4 5">Oil-RF-744-WCA-WT-10</strain>
    </source>
</reference>
<dbReference type="GO" id="GO:0046872">
    <property type="term" value="F:metal ion binding"/>
    <property type="evidence" value="ECO:0007669"/>
    <property type="project" value="UniProtKB-KW"/>
</dbReference>
<dbReference type="SUPFAM" id="SSF53098">
    <property type="entry name" value="Ribonuclease H-like"/>
    <property type="match status" value="1"/>
</dbReference>
<feature type="binding site" evidence="2">
    <location>
        <position position="150"/>
    </location>
    <ligand>
        <name>Mg(2+)</name>
        <dbReference type="ChEBI" id="CHEBI:18420"/>
        <label>2</label>
    </ligand>
</feature>